<keyword evidence="8" id="KW-0539">Nucleus</keyword>
<evidence type="ECO:0000256" key="2">
    <source>
        <dbReference type="ARBA" id="ARBA00004574"/>
    </source>
</evidence>
<evidence type="ECO:0000256" key="8">
    <source>
        <dbReference type="ARBA" id="ARBA00023242"/>
    </source>
</evidence>
<feature type="compositionally biased region" description="Polar residues" evidence="9">
    <location>
        <begin position="37"/>
        <end position="50"/>
    </location>
</feature>
<evidence type="ECO:0000256" key="1">
    <source>
        <dbReference type="ARBA" id="ARBA00004123"/>
    </source>
</evidence>
<evidence type="ECO:0000256" key="7">
    <source>
        <dbReference type="ARBA" id="ARBA00023125"/>
    </source>
</evidence>
<accession>A0A9R0HZT8</accession>
<keyword evidence="5" id="KW-0158">Chromosome</keyword>
<dbReference type="Proteomes" id="UP000813463">
    <property type="component" value="Chromosome 3"/>
</dbReference>
<evidence type="ECO:0000256" key="5">
    <source>
        <dbReference type="ARBA" id="ARBA00022454"/>
    </source>
</evidence>
<dbReference type="InterPro" id="IPR028262">
    <property type="entry name" value="CTC1_plant"/>
</dbReference>
<dbReference type="OrthoDB" id="2314520at2759"/>
<gene>
    <name evidence="11 12" type="primary">LOC110780020</name>
</gene>
<dbReference type="InterPro" id="IPR042617">
    <property type="entry name" value="CTC1-like"/>
</dbReference>
<comment type="similarity">
    <text evidence="3">Belongs to the CTC1 family.</text>
</comment>
<dbReference type="GO" id="GO:0045740">
    <property type="term" value="P:positive regulation of DNA replication"/>
    <property type="evidence" value="ECO:0000318"/>
    <property type="project" value="GO_Central"/>
</dbReference>
<reference evidence="11" key="2">
    <citation type="submission" date="2025-04" db="UniProtKB">
        <authorList>
            <consortium name="RefSeq"/>
        </authorList>
    </citation>
    <scope>IDENTIFICATION</scope>
    <source>
        <tissue evidence="12">Leaf</tissue>
    </source>
</reference>
<organism evidence="10 11">
    <name type="scientific">Spinacia oleracea</name>
    <name type="common">Spinach</name>
    <dbReference type="NCBI Taxonomy" id="3562"/>
    <lineage>
        <taxon>Eukaryota</taxon>
        <taxon>Viridiplantae</taxon>
        <taxon>Streptophyta</taxon>
        <taxon>Embryophyta</taxon>
        <taxon>Tracheophyta</taxon>
        <taxon>Spermatophyta</taxon>
        <taxon>Magnoliopsida</taxon>
        <taxon>eudicotyledons</taxon>
        <taxon>Gunneridae</taxon>
        <taxon>Pentapetalae</taxon>
        <taxon>Caryophyllales</taxon>
        <taxon>Chenopodiaceae</taxon>
        <taxon>Chenopodioideae</taxon>
        <taxon>Anserineae</taxon>
        <taxon>Spinacia</taxon>
    </lineage>
</organism>
<dbReference type="RefSeq" id="XP_021840145.1">
    <property type="nucleotide sequence ID" value="XM_021984453.1"/>
</dbReference>
<dbReference type="GO" id="GO:0003697">
    <property type="term" value="F:single-stranded DNA binding"/>
    <property type="evidence" value="ECO:0000318"/>
    <property type="project" value="GO_Central"/>
</dbReference>
<protein>
    <recommendedName>
        <fullName evidence="4">CST complex subunit CTC1</fullName>
    </recommendedName>
</protein>
<comment type="subcellular location">
    <subcellularLocation>
        <location evidence="2">Chromosome</location>
        <location evidence="2">Telomere</location>
    </subcellularLocation>
    <subcellularLocation>
        <location evidence="1">Nucleus</location>
    </subcellularLocation>
</comment>
<dbReference type="GO" id="GO:0010833">
    <property type="term" value="P:telomere maintenance via telomere lengthening"/>
    <property type="evidence" value="ECO:0000318"/>
    <property type="project" value="GO_Central"/>
</dbReference>
<reference evidence="10" key="1">
    <citation type="journal article" date="2021" name="Nat. Commun.">
        <title>Genomic analyses provide insights into spinach domestication and the genetic basis of agronomic traits.</title>
        <authorList>
            <person name="Cai X."/>
            <person name="Sun X."/>
            <person name="Xu C."/>
            <person name="Sun H."/>
            <person name="Wang X."/>
            <person name="Ge C."/>
            <person name="Zhang Z."/>
            <person name="Wang Q."/>
            <person name="Fei Z."/>
            <person name="Jiao C."/>
            <person name="Wang Q."/>
        </authorList>
    </citation>
    <scope>NUCLEOTIDE SEQUENCE [LARGE SCALE GENOMIC DNA]</scope>
    <source>
        <strain evidence="10">cv. Varoflay</strain>
    </source>
</reference>
<proteinExistence type="inferred from homology"/>
<evidence type="ECO:0000313" key="12">
    <source>
        <dbReference type="RefSeq" id="XP_056694367.1"/>
    </source>
</evidence>
<dbReference type="KEGG" id="soe:110780020"/>
<keyword evidence="6" id="KW-0779">Telomere</keyword>
<evidence type="ECO:0000256" key="6">
    <source>
        <dbReference type="ARBA" id="ARBA00022895"/>
    </source>
</evidence>
<evidence type="ECO:0000256" key="4">
    <source>
        <dbReference type="ARBA" id="ARBA00016175"/>
    </source>
</evidence>
<dbReference type="RefSeq" id="XP_056694367.1">
    <property type="nucleotide sequence ID" value="XM_056838389.1"/>
</dbReference>
<dbReference type="PANTHER" id="PTHR14865">
    <property type="entry name" value="CST COMPLEX SUBUNIT CTC1"/>
    <property type="match status" value="1"/>
</dbReference>
<dbReference type="GO" id="GO:0042162">
    <property type="term" value="F:telomeric DNA binding"/>
    <property type="evidence" value="ECO:0000318"/>
    <property type="project" value="GO_Central"/>
</dbReference>
<keyword evidence="10" id="KW-1185">Reference proteome</keyword>
<dbReference type="Pfam" id="PF15491">
    <property type="entry name" value="CTC1_2"/>
    <property type="match status" value="1"/>
</dbReference>
<evidence type="ECO:0000313" key="11">
    <source>
        <dbReference type="RefSeq" id="XP_021840145.1"/>
    </source>
</evidence>
<name>A0A9R0HZT8_SPIOL</name>
<keyword evidence="7" id="KW-0238">DNA-binding</keyword>
<feature type="compositionally biased region" description="Pro residues" evidence="9">
    <location>
        <begin position="27"/>
        <end position="36"/>
    </location>
</feature>
<evidence type="ECO:0000256" key="3">
    <source>
        <dbReference type="ARBA" id="ARBA00006332"/>
    </source>
</evidence>
<evidence type="ECO:0000313" key="10">
    <source>
        <dbReference type="Proteomes" id="UP000813463"/>
    </source>
</evidence>
<evidence type="ECO:0000256" key="9">
    <source>
        <dbReference type="SAM" id="MobiDB-lite"/>
    </source>
</evidence>
<sequence length="1350" mass="149848">MEAVQVLSVSDLLRRRRPISGAVSLLPSPPPPPPPSDSKTINPNTKTIPSTKILNSHSHPSIIVGTFSLQSSNDCPHLCFSFSDDSGSLCCDVLQFDFRMVRRKIRVLAWNFIPFKQCGGLLEIIRWEFVEGFNSGNAVDSFPLVFDDNNGGNDYDKKAKYSVYGILGSVSPVSSIPCSNESLRGFILEILCCDCRLCKFKNGVENFDDLGLGHNFCKTEYVYFCGVCSFPYPMFLKLEGRLVLLLGLRKKIVYIGKEESQLMFVATEMTRFRVPNSEQKEDYSFRSCKARIKGKWELGVYIGVVRSIYMQGMVVELDEDVWLLLTDESLLLPHSVRVGSILSVKNVHIVNPEFPWGKMLILGVCCKTNISVISFSPLETRCQPVARSQSLLGTFMESLVFPARLWVLLLVQCLRKKISGVFSEMEILGTKHKEGLVQTYARAILPSSVLQSRHGIFMEFCKHDSCGSGSNIYYGNLSLAMPFSYLVNTCERMGIKSLLQVNNGLEFLEGCSQVGHPLTEAKLSDQPIRRILRSKDIGVSLLGNLKVCPATGRLQYIDGAGSIDAVIPDIPSAWDRNAIYEVFDFSLVLEGMPETWDQMLGGDLFSCGTLFETLPIKRRTMLTVYVHFSWSNVSSKHFSVHPCLSAINSFANLDPGTFHLLQITHKFPLQPRFHGDLSGKGLLFAEVMVLPWDLNIGMSDRAALLTKLSQDDLEKGCQNGSSLKRCKTHQISSCVDKVGSCSNFEECKKRSFDQRSSLQSLPHKTRNVNKFSGASLVQFPCTITAREIQYQHTAIPAILCYTDGNRDMLCSRSSRKVLLEFNSENFFKYKFLEIGGSYIMKHCAEKCLCDSRHINLGSNIIVTSETNFWSLSFNFGEVAECMSGPCNDSSSVSCSISRLNHQNELALNRCGGVDNGICSDVDLHVTVDATGLLDANMGVQALKKLLINLSWKITDISSIDSIHQQVGCGNTVTGHFENQGMCSGNGLPVGNLISLQGTVVSLHNSYSCSIDRVPCNEAAQNFHLPRFNKEKERSINLFVLSDGHSVQICGSLSKFDFPVGLGPGAVAIFHRILALSGHNCFMLTPVSFITVNSVREVPTPAVKSLCPIPEETIASCLISDLIHCDTGQPRRLRCSIVSVYFVMLERNKNLDKLLPRIQLGTPVVNIPLAGFILDDGSSHCCCWTSGERAATFLRLTEEIPQAKRGSSSWRLKAAVRNRAFSTSSYQLDRILKKHERLSVKNYGSIYDTSCQDIQLSVGSDCTFGSQDENLLKVIMFNACSSRYWTVIGHAMDSNAVNILEKNLLEEHMTLHPLQNVWASEVSEVNPLAQAKALFQDLKSAVRTSRNMGKG</sequence>
<feature type="region of interest" description="Disordered" evidence="9">
    <location>
        <begin position="22"/>
        <end position="50"/>
    </location>
</feature>
<dbReference type="PANTHER" id="PTHR14865:SF2">
    <property type="entry name" value="CST COMPLEX SUBUNIT CTC1"/>
    <property type="match status" value="1"/>
</dbReference>
<dbReference type="GeneID" id="110780020"/>
<dbReference type="GO" id="GO:1990879">
    <property type="term" value="C:CST complex"/>
    <property type="evidence" value="ECO:0000318"/>
    <property type="project" value="GO_Central"/>
</dbReference>